<dbReference type="RefSeq" id="WP_012899710.1">
    <property type="nucleotide sequence ID" value="NC_013665.1"/>
</dbReference>
<dbReference type="InterPro" id="IPR036465">
    <property type="entry name" value="vWFA_dom_sf"/>
</dbReference>
<dbReference type="PATRIC" id="fig|304371.9.peg.988"/>
<proteinExistence type="predicted"/>
<keyword evidence="3" id="KW-1185">Reference proteome</keyword>
<reference evidence="2 3" key="1">
    <citation type="journal article" date="2007" name="Appl. Environ. Microbiol.">
        <title>Isolation of key methanogens for global methane emission from rice paddy fields: a novel isolate affiliated with the clone cluster rice cluster I.</title>
        <authorList>
            <person name="Sakai S."/>
            <person name="Imachi H."/>
            <person name="Sekiguchi Y."/>
            <person name="Ohashi A."/>
            <person name="Harada H."/>
            <person name="Kamagata Y."/>
        </authorList>
    </citation>
    <scope>NUCLEOTIDE SEQUENCE [LARGE SCALE GENOMIC DNA]</scope>
    <source>
        <strain evidence="3">DSM 17711 / JCM 13418 / NBRC 101707 / SANAE</strain>
    </source>
</reference>
<dbReference type="CDD" id="cd00198">
    <property type="entry name" value="vWFA"/>
    <property type="match status" value="1"/>
</dbReference>
<dbReference type="KEGG" id="mpd:MCP_0959"/>
<dbReference type="Proteomes" id="UP000001882">
    <property type="component" value="Chromosome"/>
</dbReference>
<dbReference type="OrthoDB" id="238269at2157"/>
<dbReference type="eggNOG" id="arCOG07591">
    <property type="taxonomic scope" value="Archaea"/>
</dbReference>
<organism evidence="2 3">
    <name type="scientific">Methanocella paludicola (strain DSM 17711 / JCM 13418 / NBRC 101707 / SANAE)</name>
    <dbReference type="NCBI Taxonomy" id="304371"/>
    <lineage>
        <taxon>Archaea</taxon>
        <taxon>Methanobacteriati</taxon>
        <taxon>Methanobacteriota</taxon>
        <taxon>Stenosarchaea group</taxon>
        <taxon>Methanomicrobia</taxon>
        <taxon>Methanocellales</taxon>
        <taxon>Methanocellaceae</taxon>
        <taxon>Methanocella</taxon>
    </lineage>
</organism>
<dbReference type="SUPFAM" id="SSF53300">
    <property type="entry name" value="vWA-like"/>
    <property type="match status" value="1"/>
</dbReference>
<feature type="domain" description="VWFA" evidence="1">
    <location>
        <begin position="21"/>
        <end position="159"/>
    </location>
</feature>
<dbReference type="EMBL" id="AP011532">
    <property type="protein sequence ID" value="BAI61031.1"/>
    <property type="molecule type" value="Genomic_DNA"/>
</dbReference>
<evidence type="ECO:0000313" key="2">
    <source>
        <dbReference type="EMBL" id="BAI61031.1"/>
    </source>
</evidence>
<dbReference type="STRING" id="304371.MCP_0959"/>
<reference evidence="2 3" key="2">
    <citation type="journal article" date="2008" name="Int. J. Syst. Evol. Microbiol.">
        <title>Methanocella paludicola gen. nov., sp. nov., a methane-producing archaeon, the first isolate of the lineage 'Rice Cluster I', and proposal of the new archaeal order Methanocellales ord. nov.</title>
        <authorList>
            <person name="Sakai S."/>
            <person name="Imachi H."/>
            <person name="Hanada S."/>
            <person name="Ohashi A."/>
            <person name="Harada H."/>
            <person name="Kamagata Y."/>
        </authorList>
    </citation>
    <scope>NUCLEOTIDE SEQUENCE [LARGE SCALE GENOMIC DNA]</scope>
    <source>
        <strain evidence="3">DSM 17711 / JCM 13418 / NBRC 101707 / SANAE</strain>
    </source>
</reference>
<name>D1YX59_METPS</name>
<dbReference type="Pfam" id="PF00092">
    <property type="entry name" value="VWA"/>
    <property type="match status" value="1"/>
</dbReference>
<dbReference type="PROSITE" id="PS50234">
    <property type="entry name" value="VWFA"/>
    <property type="match status" value="1"/>
</dbReference>
<dbReference type="InterPro" id="IPR002035">
    <property type="entry name" value="VWF_A"/>
</dbReference>
<dbReference type="AlphaFoldDB" id="D1YX59"/>
<protein>
    <recommendedName>
        <fullName evidence="1">VWFA domain-containing protein</fullName>
    </recommendedName>
</protein>
<evidence type="ECO:0000313" key="3">
    <source>
        <dbReference type="Proteomes" id="UP000001882"/>
    </source>
</evidence>
<gene>
    <name evidence="2" type="ordered locus">MCP_0959</name>
</gene>
<evidence type="ECO:0000259" key="1">
    <source>
        <dbReference type="PROSITE" id="PS50234"/>
    </source>
</evidence>
<sequence length="219" mass="24593">MTKPKPKSTDKKAVKTGDITEIVVILDRSGSMSSVIDDAIGGFNTFLEKQQADPDPAWFTLVQFNDRSETVCSGIDIRDAKPYDRKSYVPSGNTALLDAVGQGINDVLQRPEDSKSKVLFAILTDGQENSSREFTREQIQRLIKMRQEAGWEFVYLGVGLEQFDAERAGAGIGIHADKVAIYMKSKMGIDLASEEMHRAVMEYKRTGKLDKDEWKRRPR</sequence>
<dbReference type="GeneID" id="8680985"/>
<accession>D1YX59</accession>
<dbReference type="Gene3D" id="3.40.50.410">
    <property type="entry name" value="von Willebrand factor, type A domain"/>
    <property type="match status" value="1"/>
</dbReference>
<dbReference type="InParanoid" id="D1YX59"/>
<reference evidence="3" key="3">
    <citation type="journal article" date="2011" name="PLoS ONE">
        <title>Genome sequence of a mesophilic hydrogenotrophic methanogen Methanocella paludicola, the first cultivated representative of the order Methanocellales.</title>
        <authorList>
            <person name="Sakai S."/>
            <person name="Takaki Y."/>
            <person name="Shimamura S."/>
            <person name="Sekine M."/>
            <person name="Tajima T."/>
            <person name="Kosugi H."/>
            <person name="Ichikawa N."/>
            <person name="Tasumi E."/>
            <person name="Hiraki A.T."/>
            <person name="Shimizu A."/>
            <person name="Kato Y."/>
            <person name="Nishiko R."/>
            <person name="Mori K."/>
            <person name="Fujita N."/>
            <person name="Imachi H."/>
            <person name="Takai K."/>
        </authorList>
    </citation>
    <scope>NUCLEOTIDE SEQUENCE [LARGE SCALE GENOMIC DNA]</scope>
    <source>
        <strain evidence="3">DSM 17711 / JCM 13418 / NBRC 101707 / SANAE</strain>
    </source>
</reference>